<reference evidence="8 9" key="1">
    <citation type="submission" date="2024-02" db="EMBL/GenBank/DDBJ databases">
        <title>De novo assembly and annotation of 12 fungi associated with fruit tree decline syndrome in Ontario, Canada.</title>
        <authorList>
            <person name="Sulman M."/>
            <person name="Ellouze W."/>
            <person name="Ilyukhin E."/>
        </authorList>
    </citation>
    <scope>NUCLEOTIDE SEQUENCE [LARGE SCALE GENOMIC DNA]</scope>
    <source>
        <strain evidence="8 9">M42-189</strain>
    </source>
</reference>
<dbReference type="EMBL" id="JAKJXO020000014">
    <property type="protein sequence ID" value="KAL1596526.1"/>
    <property type="molecule type" value="Genomic_DNA"/>
</dbReference>
<keyword evidence="9" id="KW-1185">Reference proteome</keyword>
<evidence type="ECO:0000259" key="7">
    <source>
        <dbReference type="Pfam" id="PF24476"/>
    </source>
</evidence>
<protein>
    <recommendedName>
        <fullName evidence="10">Peptidase S8/S53 domain-containing protein</fullName>
    </recommendedName>
</protein>
<name>A0ABR3QWJ1_9PLEO</name>
<dbReference type="InterPro" id="IPR056002">
    <property type="entry name" value="DUF7580"/>
</dbReference>
<evidence type="ECO:0000313" key="8">
    <source>
        <dbReference type="EMBL" id="KAL1596526.1"/>
    </source>
</evidence>
<proteinExistence type="inferred from homology"/>
<keyword evidence="1" id="KW-0645">Protease</keyword>
<dbReference type="InterPro" id="IPR036852">
    <property type="entry name" value="Peptidase_S8/S53_dom_sf"/>
</dbReference>
<keyword evidence="3" id="KW-0720">Serine protease</keyword>
<dbReference type="PROSITE" id="PS51892">
    <property type="entry name" value="SUBTILASE"/>
    <property type="match status" value="1"/>
</dbReference>
<organism evidence="8 9">
    <name type="scientific">Paraconiothyrium brasiliense</name>
    <dbReference type="NCBI Taxonomy" id="300254"/>
    <lineage>
        <taxon>Eukaryota</taxon>
        <taxon>Fungi</taxon>
        <taxon>Dikarya</taxon>
        <taxon>Ascomycota</taxon>
        <taxon>Pezizomycotina</taxon>
        <taxon>Dothideomycetes</taxon>
        <taxon>Pleosporomycetidae</taxon>
        <taxon>Pleosporales</taxon>
        <taxon>Massarineae</taxon>
        <taxon>Didymosphaeriaceae</taxon>
        <taxon>Paraconiothyrium</taxon>
    </lineage>
</organism>
<evidence type="ECO:0000313" key="9">
    <source>
        <dbReference type="Proteomes" id="UP001521785"/>
    </source>
</evidence>
<feature type="compositionally biased region" description="Basic and acidic residues" evidence="5">
    <location>
        <begin position="586"/>
        <end position="595"/>
    </location>
</feature>
<feature type="domain" description="DUF7580" evidence="7">
    <location>
        <begin position="175"/>
        <end position="543"/>
    </location>
</feature>
<evidence type="ECO:0000256" key="2">
    <source>
        <dbReference type="ARBA" id="ARBA00022801"/>
    </source>
</evidence>
<dbReference type="Gene3D" id="3.40.50.200">
    <property type="entry name" value="Peptidase S8/S53 domain"/>
    <property type="match status" value="1"/>
</dbReference>
<feature type="domain" description="Peptidase S8/S53" evidence="6">
    <location>
        <begin position="675"/>
        <end position="732"/>
    </location>
</feature>
<dbReference type="Proteomes" id="UP001521785">
    <property type="component" value="Unassembled WGS sequence"/>
</dbReference>
<evidence type="ECO:0000256" key="1">
    <source>
        <dbReference type="ARBA" id="ARBA00022670"/>
    </source>
</evidence>
<evidence type="ECO:0000256" key="4">
    <source>
        <dbReference type="PROSITE-ProRule" id="PRU01240"/>
    </source>
</evidence>
<accession>A0ABR3QWJ1</accession>
<comment type="caution">
    <text evidence="8">The sequence shown here is derived from an EMBL/GenBank/DDBJ whole genome shotgun (WGS) entry which is preliminary data.</text>
</comment>
<keyword evidence="2" id="KW-0378">Hydrolase</keyword>
<dbReference type="SUPFAM" id="SSF52743">
    <property type="entry name" value="Subtilisin-like"/>
    <property type="match status" value="1"/>
</dbReference>
<feature type="region of interest" description="Disordered" evidence="5">
    <location>
        <begin position="573"/>
        <end position="596"/>
    </location>
</feature>
<dbReference type="Pfam" id="PF00082">
    <property type="entry name" value="Peptidase_S8"/>
    <property type="match status" value="1"/>
</dbReference>
<comment type="similarity">
    <text evidence="4">Belongs to the peptidase S8 family.</text>
</comment>
<comment type="caution">
    <text evidence="4">Lacks conserved residue(s) required for the propagation of feature annotation.</text>
</comment>
<evidence type="ECO:0000256" key="5">
    <source>
        <dbReference type="SAM" id="MobiDB-lite"/>
    </source>
</evidence>
<dbReference type="PRINTS" id="PR00723">
    <property type="entry name" value="SUBTILISIN"/>
</dbReference>
<dbReference type="Pfam" id="PF24476">
    <property type="entry name" value="DUF7580"/>
    <property type="match status" value="1"/>
</dbReference>
<dbReference type="InterPro" id="IPR000209">
    <property type="entry name" value="Peptidase_S8/S53_dom"/>
</dbReference>
<evidence type="ECO:0008006" key="10">
    <source>
        <dbReference type="Google" id="ProtNLM"/>
    </source>
</evidence>
<dbReference type="PANTHER" id="PTHR35186:SF4">
    <property type="entry name" value="PRION-INHIBITION AND PROPAGATION HELO DOMAIN-CONTAINING PROTEIN"/>
    <property type="match status" value="1"/>
</dbReference>
<sequence length="775" mass="89313">MNETEERPESELPGKDTDLTIETSTALKNATIRLLRPSETVRDRRDFYAHYQFYLTEVIELVRRIQQTAHPDNHLILRVLTIHETFFDETQMKTTDRGSLPYCRAFNNLWKRWQDQPNEAVSRLLQQSLNVANAEQRKQHLRALEEWLKEVKGKYPDDNLAAPLNDFDVKNVKASSFSHNVSWAAHSLHKAFKSANDCCCKRFHEFEARICLRSHQEKVSDISGEFDMFLAFEDKWQEAHVNISENDGPTVHTKGTRVRFQSSHAQYQARQHNVPTRKRIVRLCADVKKMSAGSKCLNMDVDMDQLWKLASSECRYRIDQRRPPISLRQFISDHSDSLTSKTKGIIAILVSRSVLHFHGTPWIQRDWDSSKIFFYHKAQDIYAKSYIPVKPYMQTHLWDIACCTDDLHVNDVEQPDITETEQSDAELEMDPDDLVRHQCPLLVALAIILLELYFGKPYAFLAKVCGMSISEEEDCNTGWDSAVSVFHRFKSEISEVSSFRGAIESCLRPPLWEDDEGRKLDSQALRQRIYEEIVVPLEMELTKGFSYIKIDKLDYEAERIGLDRWGERIPDHGRGFPVDNAQNEETSPKYSDRKAQLSSVMHRKRTQAVVHEHNSYKRIRVTGSSDLRGQFFDDITPSEGYTRTQLDAYADWKAEFRGVYDKFITKKVGSSPSGSPVKIAVLDTGTNLDHPLLEAYEDQIKKCHSWTGTGSSDDVTDHLGHGTHVAGLLLYYCPHAELYIAKVADKCEPKPKVVAKVFTLNIKRLPLDSDKFFRL</sequence>
<dbReference type="InterPro" id="IPR015500">
    <property type="entry name" value="Peptidase_S8_subtilisin-rel"/>
</dbReference>
<dbReference type="PANTHER" id="PTHR35186">
    <property type="entry name" value="ANK_REP_REGION DOMAIN-CONTAINING PROTEIN"/>
    <property type="match status" value="1"/>
</dbReference>
<evidence type="ECO:0000259" key="6">
    <source>
        <dbReference type="Pfam" id="PF00082"/>
    </source>
</evidence>
<gene>
    <name evidence="8" type="ORF">SLS60_009173</name>
</gene>
<evidence type="ECO:0000256" key="3">
    <source>
        <dbReference type="ARBA" id="ARBA00022825"/>
    </source>
</evidence>